<dbReference type="KEGG" id="ark:D6B99_10060"/>
<name>A0A386HQD5_9BACT</name>
<dbReference type="AlphaFoldDB" id="A0A386HQD5"/>
<reference evidence="2 3" key="1">
    <citation type="submission" date="2018-09" db="EMBL/GenBank/DDBJ databases">
        <title>Arachidicoccus sp. nov., a bacterium isolated from soil.</title>
        <authorList>
            <person name="Weon H.-Y."/>
            <person name="Kwon S.-W."/>
            <person name="Lee S.A."/>
        </authorList>
    </citation>
    <scope>NUCLEOTIDE SEQUENCE [LARGE SCALE GENOMIC DNA]</scope>
    <source>
        <strain evidence="2 3">KIS59-12</strain>
    </source>
</reference>
<dbReference type="Proteomes" id="UP000266118">
    <property type="component" value="Chromosome"/>
</dbReference>
<sequence>MKRFSLLILAFLLLSTVATNAQTKPLQQNRNFTGAVAKKHQYKAIYQIDVSDPKVINKTLRNINNALEDPRLKGKLKVELIAFADGVAAYLKTSPYEQALKELVLKGVIVAQCNNTLKEKHISRDNLFDFVAVVPSGNGELIIRQAEGWSIVKP</sequence>
<dbReference type="InterPro" id="IPR003787">
    <property type="entry name" value="Sulphur_relay_DsrE/F-like"/>
</dbReference>
<feature type="chain" id="PRO_5017254682" evidence="1">
    <location>
        <begin position="22"/>
        <end position="154"/>
    </location>
</feature>
<dbReference type="EMBL" id="CP032489">
    <property type="protein sequence ID" value="AYD47902.1"/>
    <property type="molecule type" value="Genomic_DNA"/>
</dbReference>
<evidence type="ECO:0000313" key="3">
    <source>
        <dbReference type="Proteomes" id="UP000266118"/>
    </source>
</evidence>
<dbReference type="Gene3D" id="3.40.1260.10">
    <property type="entry name" value="DsrEFH-like"/>
    <property type="match status" value="1"/>
</dbReference>
<accession>A0A386HQD5</accession>
<dbReference type="SUPFAM" id="SSF75169">
    <property type="entry name" value="DsrEFH-like"/>
    <property type="match status" value="1"/>
</dbReference>
<keyword evidence="1" id="KW-0732">Signal</keyword>
<dbReference type="PANTHER" id="PTHR37691:SF1">
    <property type="entry name" value="BLR3518 PROTEIN"/>
    <property type="match status" value="1"/>
</dbReference>
<proteinExistence type="predicted"/>
<organism evidence="2 3">
    <name type="scientific">Arachidicoccus soli</name>
    <dbReference type="NCBI Taxonomy" id="2341117"/>
    <lineage>
        <taxon>Bacteria</taxon>
        <taxon>Pseudomonadati</taxon>
        <taxon>Bacteroidota</taxon>
        <taxon>Chitinophagia</taxon>
        <taxon>Chitinophagales</taxon>
        <taxon>Chitinophagaceae</taxon>
        <taxon>Arachidicoccus</taxon>
    </lineage>
</organism>
<dbReference type="InterPro" id="IPR027396">
    <property type="entry name" value="DsrEFH-like"/>
</dbReference>
<gene>
    <name evidence="2" type="ORF">D6B99_10060</name>
</gene>
<evidence type="ECO:0000256" key="1">
    <source>
        <dbReference type="SAM" id="SignalP"/>
    </source>
</evidence>
<dbReference type="PANTHER" id="PTHR37691">
    <property type="entry name" value="BLR3518 PROTEIN"/>
    <property type="match status" value="1"/>
</dbReference>
<keyword evidence="3" id="KW-1185">Reference proteome</keyword>
<dbReference type="RefSeq" id="WP_119987744.1">
    <property type="nucleotide sequence ID" value="NZ_CP032489.1"/>
</dbReference>
<dbReference type="OrthoDB" id="678766at2"/>
<evidence type="ECO:0000313" key="2">
    <source>
        <dbReference type="EMBL" id="AYD47902.1"/>
    </source>
</evidence>
<dbReference type="Pfam" id="PF02635">
    <property type="entry name" value="DsrE"/>
    <property type="match status" value="1"/>
</dbReference>
<feature type="signal peptide" evidence="1">
    <location>
        <begin position="1"/>
        <end position="21"/>
    </location>
</feature>
<protein>
    <submittedName>
        <fullName evidence="2">Uncharacterized protein</fullName>
    </submittedName>
</protein>